<dbReference type="GO" id="GO:0030246">
    <property type="term" value="F:carbohydrate binding"/>
    <property type="evidence" value="ECO:0007669"/>
    <property type="project" value="InterPro"/>
</dbReference>
<feature type="chain" id="PRO_5041336389" description="ER membrane protein complex subunit 7 beta-sandwich domain-containing protein" evidence="11">
    <location>
        <begin position="20"/>
        <end position="233"/>
    </location>
</feature>
<evidence type="ECO:0000259" key="12">
    <source>
        <dbReference type="Pfam" id="PF09430"/>
    </source>
</evidence>
<keyword evidence="6 10" id="KW-0472">Membrane</keyword>
<evidence type="ECO:0000256" key="4">
    <source>
        <dbReference type="ARBA" id="ARBA00022729"/>
    </source>
</evidence>
<dbReference type="InterPro" id="IPR039163">
    <property type="entry name" value="EMC7"/>
</dbReference>
<name>A0AA38UGL1_9AGAR</name>
<keyword evidence="7" id="KW-0119">Carbohydrate metabolism</keyword>
<dbReference type="PANTHER" id="PTHR13605:SF4">
    <property type="entry name" value="ER MEMBRANE PROTEIN COMPLEX SUBUNIT 7"/>
    <property type="match status" value="1"/>
</dbReference>
<keyword evidence="8" id="KW-0624">Polysaccharide degradation</keyword>
<dbReference type="Proteomes" id="UP001163846">
    <property type="component" value="Unassembled WGS sequence"/>
</dbReference>
<sequence>MTPMLLVLFLGFLILGTSAVDVKGQISWNDICRGYSQLGHAKVVLDNMRYSGGILRDGFFIIPNVPSGTYLLSVISHDYQFDQMRVDIKDDSVEVHPYVPGTPMNPPSTILLPYPITLSARQRFNYFAPRESFNIMGMLKSPMILMMIFGGGLVLGMPYLMKNMDPEALEDFKREQAKMSHAQAALQSGDLKSGFSALMAAASGQEQTNPQPTPQAPRGQAPNKSRGKGNKRR</sequence>
<gene>
    <name evidence="13" type="ORF">F5878DRAFT_611293</name>
</gene>
<feature type="region of interest" description="Disordered" evidence="9">
    <location>
        <begin position="197"/>
        <end position="233"/>
    </location>
</feature>
<keyword evidence="5 10" id="KW-1133">Transmembrane helix</keyword>
<proteinExistence type="inferred from homology"/>
<comment type="subcellular location">
    <subcellularLocation>
        <location evidence="1">Membrane</location>
        <topology evidence="1">Single-pass membrane protein</topology>
    </subcellularLocation>
</comment>
<dbReference type="AlphaFoldDB" id="A0AA38UGL1"/>
<keyword evidence="14" id="KW-1185">Reference proteome</keyword>
<evidence type="ECO:0000313" key="14">
    <source>
        <dbReference type="Proteomes" id="UP001163846"/>
    </source>
</evidence>
<protein>
    <recommendedName>
        <fullName evidence="12">ER membrane protein complex subunit 7 beta-sandwich domain-containing protein</fullName>
    </recommendedName>
</protein>
<keyword evidence="3 10" id="KW-0812">Transmembrane</keyword>
<comment type="similarity">
    <text evidence="2">Belongs to the EMC7 family.</text>
</comment>
<feature type="domain" description="ER membrane protein complex subunit 7 beta-sandwich" evidence="12">
    <location>
        <begin position="41"/>
        <end position="146"/>
    </location>
</feature>
<evidence type="ECO:0000256" key="6">
    <source>
        <dbReference type="ARBA" id="ARBA00023136"/>
    </source>
</evidence>
<keyword evidence="4 11" id="KW-0732">Signal</keyword>
<dbReference type="InterPro" id="IPR013784">
    <property type="entry name" value="Carb-bd-like_fold"/>
</dbReference>
<accession>A0AA38UGL1</accession>
<evidence type="ECO:0000256" key="1">
    <source>
        <dbReference type="ARBA" id="ARBA00004167"/>
    </source>
</evidence>
<dbReference type="EMBL" id="MU806053">
    <property type="protein sequence ID" value="KAJ3841062.1"/>
    <property type="molecule type" value="Genomic_DNA"/>
</dbReference>
<dbReference type="GO" id="GO:0000272">
    <property type="term" value="P:polysaccharide catabolic process"/>
    <property type="evidence" value="ECO:0007669"/>
    <property type="project" value="UniProtKB-KW"/>
</dbReference>
<evidence type="ECO:0000256" key="2">
    <source>
        <dbReference type="ARBA" id="ARBA00008880"/>
    </source>
</evidence>
<evidence type="ECO:0000256" key="11">
    <source>
        <dbReference type="SAM" id="SignalP"/>
    </source>
</evidence>
<evidence type="ECO:0000256" key="8">
    <source>
        <dbReference type="ARBA" id="ARBA00023326"/>
    </source>
</evidence>
<evidence type="ECO:0000256" key="10">
    <source>
        <dbReference type="SAM" id="Phobius"/>
    </source>
</evidence>
<dbReference type="InterPro" id="IPR019008">
    <property type="entry name" value="Beta_sandwich_EMC7"/>
</dbReference>
<comment type="caution">
    <text evidence="13">The sequence shown here is derived from an EMBL/GenBank/DDBJ whole genome shotgun (WGS) entry which is preliminary data.</text>
</comment>
<evidence type="ECO:0000256" key="9">
    <source>
        <dbReference type="SAM" id="MobiDB-lite"/>
    </source>
</evidence>
<reference evidence="13" key="1">
    <citation type="submission" date="2022-08" db="EMBL/GenBank/DDBJ databases">
        <authorList>
            <consortium name="DOE Joint Genome Institute"/>
            <person name="Min B."/>
            <person name="Riley R."/>
            <person name="Sierra-Patev S."/>
            <person name="Naranjo-Ortiz M."/>
            <person name="Looney B."/>
            <person name="Konkel Z."/>
            <person name="Slot J.C."/>
            <person name="Sakamoto Y."/>
            <person name="Steenwyk J.L."/>
            <person name="Rokas A."/>
            <person name="Carro J."/>
            <person name="Camarero S."/>
            <person name="Ferreira P."/>
            <person name="Molpeceres G."/>
            <person name="Ruiz-Duenas F.J."/>
            <person name="Serrano A."/>
            <person name="Henrissat B."/>
            <person name="Drula E."/>
            <person name="Hughes K.W."/>
            <person name="Mata J.L."/>
            <person name="Ishikawa N.K."/>
            <person name="Vargas-Isla R."/>
            <person name="Ushijima S."/>
            <person name="Smith C.A."/>
            <person name="Ahrendt S."/>
            <person name="Andreopoulos W."/>
            <person name="He G."/>
            <person name="Labutti K."/>
            <person name="Lipzen A."/>
            <person name="Ng V."/>
            <person name="Sandor L."/>
            <person name="Barry K."/>
            <person name="Martinez A.T."/>
            <person name="Xiao Y."/>
            <person name="Gibbons J.G."/>
            <person name="Terashima K."/>
            <person name="Hibbett D.S."/>
            <person name="Grigoriev I.V."/>
        </authorList>
    </citation>
    <scope>NUCLEOTIDE SEQUENCE</scope>
    <source>
        <strain evidence="13">TFB9207</strain>
    </source>
</reference>
<evidence type="ECO:0000256" key="7">
    <source>
        <dbReference type="ARBA" id="ARBA00023277"/>
    </source>
</evidence>
<feature type="transmembrane region" description="Helical" evidence="10">
    <location>
        <begin position="143"/>
        <end position="161"/>
    </location>
</feature>
<organism evidence="13 14">
    <name type="scientific">Lentinula raphanica</name>
    <dbReference type="NCBI Taxonomy" id="153919"/>
    <lineage>
        <taxon>Eukaryota</taxon>
        <taxon>Fungi</taxon>
        <taxon>Dikarya</taxon>
        <taxon>Basidiomycota</taxon>
        <taxon>Agaricomycotina</taxon>
        <taxon>Agaricomycetes</taxon>
        <taxon>Agaricomycetidae</taxon>
        <taxon>Agaricales</taxon>
        <taxon>Marasmiineae</taxon>
        <taxon>Omphalotaceae</taxon>
        <taxon>Lentinula</taxon>
    </lineage>
</organism>
<dbReference type="PANTHER" id="PTHR13605">
    <property type="entry name" value="ER MEMBRANE PROTEIN COMPLEX SUBUNIT 7"/>
    <property type="match status" value="1"/>
</dbReference>
<dbReference type="SUPFAM" id="SSF49452">
    <property type="entry name" value="Starch-binding domain-like"/>
    <property type="match status" value="1"/>
</dbReference>
<dbReference type="GO" id="GO:0072546">
    <property type="term" value="C:EMC complex"/>
    <property type="evidence" value="ECO:0007669"/>
    <property type="project" value="TreeGrafter"/>
</dbReference>
<evidence type="ECO:0000313" key="13">
    <source>
        <dbReference type="EMBL" id="KAJ3841062.1"/>
    </source>
</evidence>
<dbReference type="Pfam" id="PF09430">
    <property type="entry name" value="EMC7_beta-sandw"/>
    <property type="match status" value="1"/>
</dbReference>
<evidence type="ECO:0000256" key="3">
    <source>
        <dbReference type="ARBA" id="ARBA00022692"/>
    </source>
</evidence>
<feature type="signal peptide" evidence="11">
    <location>
        <begin position="1"/>
        <end position="19"/>
    </location>
</feature>
<evidence type="ECO:0000256" key="5">
    <source>
        <dbReference type="ARBA" id="ARBA00022989"/>
    </source>
</evidence>